<keyword evidence="2" id="KW-1185">Reference proteome</keyword>
<evidence type="ECO:0000313" key="2">
    <source>
        <dbReference type="Proteomes" id="UP000192422"/>
    </source>
</evidence>
<evidence type="ECO:0000313" key="1">
    <source>
        <dbReference type="EMBL" id="QPZ90541.1"/>
    </source>
</evidence>
<gene>
    <name evidence="1" type="ORF">AKL02_006285</name>
</gene>
<dbReference type="Proteomes" id="UP000192422">
    <property type="component" value="Chromosome"/>
</dbReference>
<protein>
    <submittedName>
        <fullName evidence="1">Uncharacterized protein</fullName>
    </submittedName>
</protein>
<proteinExistence type="predicted"/>
<dbReference type="EMBL" id="CP053562">
    <property type="protein sequence ID" value="QPZ90541.1"/>
    <property type="molecule type" value="Genomic_DNA"/>
</dbReference>
<reference evidence="1 2" key="1">
    <citation type="submission" date="2020-05" db="EMBL/GenBank/DDBJ databases">
        <title>Thioclava electrotropha strain Elox9 finished genome.</title>
        <authorList>
            <person name="Rowe A.R."/>
            <person name="Wilbanks E.G."/>
        </authorList>
    </citation>
    <scope>NUCLEOTIDE SEQUENCE [LARGE SCALE GENOMIC DNA]</scope>
    <source>
        <strain evidence="1 2">Elox9</strain>
    </source>
</reference>
<name>A0ABX6YS31_9RHOB</name>
<organism evidence="1 2">
    <name type="scientific">Thioclava electrotropha</name>
    <dbReference type="NCBI Taxonomy" id="1549850"/>
    <lineage>
        <taxon>Bacteria</taxon>
        <taxon>Pseudomonadati</taxon>
        <taxon>Pseudomonadota</taxon>
        <taxon>Alphaproteobacteria</taxon>
        <taxon>Rhodobacterales</taxon>
        <taxon>Paracoccaceae</taxon>
        <taxon>Thioclava</taxon>
    </lineage>
</organism>
<accession>A0ABX6YS31</accession>
<sequence length="57" mass="6427">MRRILEIGEDQIPAQIIAMRREKTLSKLMAEINASVLSDSTEERARAQAALDRLGFL</sequence>
<dbReference type="RefSeq" id="WP_158522071.1">
    <property type="nucleotide sequence ID" value="NZ_CAJWUB010000011.1"/>
</dbReference>